<keyword evidence="2" id="KW-1185">Reference proteome</keyword>
<dbReference type="EMBL" id="JASCZI010030978">
    <property type="protein sequence ID" value="MED6125569.1"/>
    <property type="molecule type" value="Genomic_DNA"/>
</dbReference>
<proteinExistence type="predicted"/>
<reference evidence="1 2" key="1">
    <citation type="journal article" date="2023" name="Plants (Basel)">
        <title>Bridging the Gap: Combining Genomics and Transcriptomics Approaches to Understand Stylosanthes scabra, an Orphan Legume from the Brazilian Caatinga.</title>
        <authorList>
            <person name="Ferreira-Neto J.R.C."/>
            <person name="da Silva M.D."/>
            <person name="Binneck E."/>
            <person name="de Melo N.F."/>
            <person name="da Silva R.H."/>
            <person name="de Melo A.L.T.M."/>
            <person name="Pandolfi V."/>
            <person name="Bustamante F.O."/>
            <person name="Brasileiro-Vidal A.C."/>
            <person name="Benko-Iseppon A.M."/>
        </authorList>
    </citation>
    <scope>NUCLEOTIDE SEQUENCE [LARGE SCALE GENOMIC DNA]</scope>
    <source>
        <tissue evidence="1">Leaves</tissue>
    </source>
</reference>
<organism evidence="1 2">
    <name type="scientific">Stylosanthes scabra</name>
    <dbReference type="NCBI Taxonomy" id="79078"/>
    <lineage>
        <taxon>Eukaryota</taxon>
        <taxon>Viridiplantae</taxon>
        <taxon>Streptophyta</taxon>
        <taxon>Embryophyta</taxon>
        <taxon>Tracheophyta</taxon>
        <taxon>Spermatophyta</taxon>
        <taxon>Magnoliopsida</taxon>
        <taxon>eudicotyledons</taxon>
        <taxon>Gunneridae</taxon>
        <taxon>Pentapetalae</taxon>
        <taxon>rosids</taxon>
        <taxon>fabids</taxon>
        <taxon>Fabales</taxon>
        <taxon>Fabaceae</taxon>
        <taxon>Papilionoideae</taxon>
        <taxon>50 kb inversion clade</taxon>
        <taxon>dalbergioids sensu lato</taxon>
        <taxon>Dalbergieae</taxon>
        <taxon>Pterocarpus clade</taxon>
        <taxon>Stylosanthes</taxon>
    </lineage>
</organism>
<accession>A0ABU6RNT3</accession>
<gene>
    <name evidence="1" type="ORF">PIB30_069672</name>
</gene>
<protein>
    <submittedName>
        <fullName evidence="1">Uncharacterized protein</fullName>
    </submittedName>
</protein>
<name>A0ABU6RNT3_9FABA</name>
<evidence type="ECO:0000313" key="2">
    <source>
        <dbReference type="Proteomes" id="UP001341840"/>
    </source>
</evidence>
<evidence type="ECO:0000313" key="1">
    <source>
        <dbReference type="EMBL" id="MED6125569.1"/>
    </source>
</evidence>
<comment type="caution">
    <text evidence="1">The sequence shown here is derived from an EMBL/GenBank/DDBJ whole genome shotgun (WGS) entry which is preliminary data.</text>
</comment>
<sequence length="67" mass="7423">MWVLGVGTPGQGVGNASFNFKFLVYVMSDVKNIFLGVFGLCKHAWSFLNVLRAWAPSELQHGHTGRQ</sequence>
<dbReference type="Proteomes" id="UP001341840">
    <property type="component" value="Unassembled WGS sequence"/>
</dbReference>